<keyword evidence="2" id="KW-1185">Reference proteome</keyword>
<evidence type="ECO:0000313" key="1">
    <source>
        <dbReference type="EMBL" id="GKV11246.1"/>
    </source>
</evidence>
<comment type="caution">
    <text evidence="1">The sequence shown here is derived from an EMBL/GenBank/DDBJ whole genome shotgun (WGS) entry which is preliminary data.</text>
</comment>
<gene>
    <name evidence="1" type="ORF">SLEP1_g22513</name>
</gene>
<sequence>MQSLLRSIFVSSCAQLSSYPFGVLILCSTNTHQFSPKFLVLLYFTCAKE</sequence>
<evidence type="ECO:0000313" key="2">
    <source>
        <dbReference type="Proteomes" id="UP001054252"/>
    </source>
</evidence>
<name>A0AAV5JJX2_9ROSI</name>
<proteinExistence type="predicted"/>
<organism evidence="1 2">
    <name type="scientific">Rubroshorea leprosula</name>
    <dbReference type="NCBI Taxonomy" id="152421"/>
    <lineage>
        <taxon>Eukaryota</taxon>
        <taxon>Viridiplantae</taxon>
        <taxon>Streptophyta</taxon>
        <taxon>Embryophyta</taxon>
        <taxon>Tracheophyta</taxon>
        <taxon>Spermatophyta</taxon>
        <taxon>Magnoliopsida</taxon>
        <taxon>eudicotyledons</taxon>
        <taxon>Gunneridae</taxon>
        <taxon>Pentapetalae</taxon>
        <taxon>rosids</taxon>
        <taxon>malvids</taxon>
        <taxon>Malvales</taxon>
        <taxon>Dipterocarpaceae</taxon>
        <taxon>Rubroshorea</taxon>
    </lineage>
</organism>
<dbReference type="EMBL" id="BPVZ01000034">
    <property type="protein sequence ID" value="GKV11246.1"/>
    <property type="molecule type" value="Genomic_DNA"/>
</dbReference>
<dbReference type="AlphaFoldDB" id="A0AAV5JJX2"/>
<protein>
    <submittedName>
        <fullName evidence="1">Uncharacterized protein</fullName>
    </submittedName>
</protein>
<accession>A0AAV5JJX2</accession>
<dbReference type="Proteomes" id="UP001054252">
    <property type="component" value="Unassembled WGS sequence"/>
</dbReference>
<reference evidence="1 2" key="1">
    <citation type="journal article" date="2021" name="Commun. Biol.">
        <title>The genome of Shorea leprosula (Dipterocarpaceae) highlights the ecological relevance of drought in aseasonal tropical rainforests.</title>
        <authorList>
            <person name="Ng K.K.S."/>
            <person name="Kobayashi M.J."/>
            <person name="Fawcett J.A."/>
            <person name="Hatakeyama M."/>
            <person name="Paape T."/>
            <person name="Ng C.H."/>
            <person name="Ang C.C."/>
            <person name="Tnah L.H."/>
            <person name="Lee C.T."/>
            <person name="Nishiyama T."/>
            <person name="Sese J."/>
            <person name="O'Brien M.J."/>
            <person name="Copetti D."/>
            <person name="Mohd Noor M.I."/>
            <person name="Ong R.C."/>
            <person name="Putra M."/>
            <person name="Sireger I.Z."/>
            <person name="Indrioko S."/>
            <person name="Kosugi Y."/>
            <person name="Izuno A."/>
            <person name="Isagi Y."/>
            <person name="Lee S.L."/>
            <person name="Shimizu K.K."/>
        </authorList>
    </citation>
    <scope>NUCLEOTIDE SEQUENCE [LARGE SCALE GENOMIC DNA]</scope>
    <source>
        <strain evidence="1">214</strain>
    </source>
</reference>